<dbReference type="Gene3D" id="3.40.50.300">
    <property type="entry name" value="P-loop containing nucleotide triphosphate hydrolases"/>
    <property type="match status" value="1"/>
</dbReference>
<gene>
    <name evidence="2" type="ORF">SGLAD_v1c04220</name>
</gene>
<proteinExistence type="predicted"/>
<dbReference type="PANTHER" id="PTHR24221:SF503">
    <property type="entry name" value="MITOCHONDRIAL POTASSIUM CHANNEL ATP-BINDING SUBUNIT"/>
    <property type="match status" value="1"/>
</dbReference>
<dbReference type="GO" id="GO:0005524">
    <property type="term" value="F:ATP binding"/>
    <property type="evidence" value="ECO:0007669"/>
    <property type="project" value="UniProtKB-KW"/>
</dbReference>
<accession>A0A4P7AHM0</accession>
<reference evidence="2 3" key="1">
    <citation type="submission" date="2019-03" db="EMBL/GenBank/DDBJ databases">
        <title>Complete genome sequence of Spiroplasma gladiatoris TG-1 (DSM 22552).</title>
        <authorList>
            <person name="Lin Y.-C."/>
            <person name="Chou L."/>
            <person name="Kuo C.-H."/>
        </authorList>
    </citation>
    <scope>NUCLEOTIDE SEQUENCE [LARGE SCALE GENOMIC DNA]</scope>
    <source>
        <strain evidence="2 3">TG-1</strain>
    </source>
</reference>
<dbReference type="GO" id="GO:0042626">
    <property type="term" value="F:ATPase-coupled transmembrane transporter activity"/>
    <property type="evidence" value="ECO:0007669"/>
    <property type="project" value="TreeGrafter"/>
</dbReference>
<dbReference type="Proteomes" id="UP000294309">
    <property type="component" value="Chromosome"/>
</dbReference>
<dbReference type="GO" id="GO:0016887">
    <property type="term" value="F:ATP hydrolysis activity"/>
    <property type="evidence" value="ECO:0007669"/>
    <property type="project" value="InterPro"/>
</dbReference>
<protein>
    <submittedName>
        <fullName evidence="2">ABC transporter ATP-binding protein/permease</fullName>
    </submittedName>
</protein>
<dbReference type="SUPFAM" id="SSF52540">
    <property type="entry name" value="P-loop containing nucleoside triphosphate hydrolases"/>
    <property type="match status" value="1"/>
</dbReference>
<evidence type="ECO:0000313" key="3">
    <source>
        <dbReference type="Proteomes" id="UP000294309"/>
    </source>
</evidence>
<name>A0A4P7AHM0_9MOLU</name>
<keyword evidence="3" id="KW-1185">Reference proteome</keyword>
<dbReference type="RefSeq" id="WP_341785886.1">
    <property type="nucleotide sequence ID" value="NZ_CP038013.1"/>
</dbReference>
<dbReference type="InterPro" id="IPR027417">
    <property type="entry name" value="P-loop_NTPase"/>
</dbReference>
<dbReference type="InterPro" id="IPR039421">
    <property type="entry name" value="Type_1_exporter"/>
</dbReference>
<dbReference type="KEGG" id="sgq:SGLAD_v1c04220"/>
<dbReference type="EMBL" id="CP038013">
    <property type="protein sequence ID" value="QBQ07621.1"/>
    <property type="molecule type" value="Genomic_DNA"/>
</dbReference>
<evidence type="ECO:0000259" key="1">
    <source>
        <dbReference type="Pfam" id="PF00005"/>
    </source>
</evidence>
<keyword evidence="2" id="KW-0547">Nucleotide-binding</keyword>
<sequence length="97" mass="11028">MLNLNNLLKTLPNGLNSEITDNVTNFSGGEKQRLSIIRGLLQNKDWYFIDEITSALDETSSNKIINLFLNGKNKTIIMVAHKLNESIYSKFDKILNL</sequence>
<feature type="domain" description="ABC transporter" evidence="1">
    <location>
        <begin position="8"/>
        <end position="54"/>
    </location>
</feature>
<dbReference type="InterPro" id="IPR003439">
    <property type="entry name" value="ABC_transporter-like_ATP-bd"/>
</dbReference>
<dbReference type="GO" id="GO:0016020">
    <property type="term" value="C:membrane"/>
    <property type="evidence" value="ECO:0007669"/>
    <property type="project" value="TreeGrafter"/>
</dbReference>
<dbReference type="Pfam" id="PF00005">
    <property type="entry name" value="ABC_tran"/>
    <property type="match status" value="1"/>
</dbReference>
<evidence type="ECO:0000313" key="2">
    <source>
        <dbReference type="EMBL" id="QBQ07621.1"/>
    </source>
</evidence>
<organism evidence="2 3">
    <name type="scientific">Spiroplasma gladiatoris</name>
    <dbReference type="NCBI Taxonomy" id="2143"/>
    <lineage>
        <taxon>Bacteria</taxon>
        <taxon>Bacillati</taxon>
        <taxon>Mycoplasmatota</taxon>
        <taxon>Mollicutes</taxon>
        <taxon>Entomoplasmatales</taxon>
        <taxon>Spiroplasmataceae</taxon>
        <taxon>Spiroplasma</taxon>
    </lineage>
</organism>
<dbReference type="AlphaFoldDB" id="A0A4P7AHM0"/>
<keyword evidence="2" id="KW-0067">ATP-binding</keyword>
<dbReference type="PANTHER" id="PTHR24221">
    <property type="entry name" value="ATP-BINDING CASSETTE SUB-FAMILY B"/>
    <property type="match status" value="1"/>
</dbReference>